<gene>
    <name evidence="2" type="ORF">CKO21_18375</name>
</gene>
<evidence type="ECO:0000313" key="2">
    <source>
        <dbReference type="EMBL" id="MBK1699216.1"/>
    </source>
</evidence>
<dbReference type="AlphaFoldDB" id="A0A934QLT2"/>
<proteinExistence type="predicted"/>
<sequence length="381" mass="41065">MRTPARGPRSSAREMAPVSTVDPTRRSDSREDLPVWALLGPKAGDNEQVIALAEALERPYRIVRLRYTGAYRLPNRLLGATLHSLAAADPDLTPPWPKLVLAAGRRSVPVARWIQRVAGHRVRLVQIGRPRAPLGWFDLVLAPPQYHLPARRNLVRLPLPLVRAQRADDPHPAWTARIADLPAPRAAVLIGGDARARDLTRATVWKTLDAAAERVGHGGSLMVTTSPRTEEGRLPDLQTSCATLVYRWHAQSGRDNPMDAFLDKADRIVVTGDSVSMLARAVATGKPVTVVPVPRRAPYSSRAGAGLDLLRLWQRGLANAPLLTPPPDPDAVFEALVADGRAAWTEGLLDLPGRPGVNSALIAPVCARILSLIDGNGAGGA</sequence>
<dbReference type="Pfam" id="PF06258">
    <property type="entry name" value="Mito_fiss_Elm1"/>
    <property type="match status" value="1"/>
</dbReference>
<evidence type="ECO:0000256" key="1">
    <source>
        <dbReference type="SAM" id="MobiDB-lite"/>
    </source>
</evidence>
<dbReference type="Proteomes" id="UP000778970">
    <property type="component" value="Unassembled WGS sequence"/>
</dbReference>
<comment type="caution">
    <text evidence="2">The sequence shown here is derived from an EMBL/GenBank/DDBJ whole genome shotgun (WGS) entry which is preliminary data.</text>
</comment>
<dbReference type="EMBL" id="NRRE01000035">
    <property type="protein sequence ID" value="MBK1699216.1"/>
    <property type="molecule type" value="Genomic_DNA"/>
</dbReference>
<organism evidence="2 3">
    <name type="scientific">Rhodovibrio salinarum</name>
    <dbReference type="NCBI Taxonomy" id="1087"/>
    <lineage>
        <taxon>Bacteria</taxon>
        <taxon>Pseudomonadati</taxon>
        <taxon>Pseudomonadota</taxon>
        <taxon>Alphaproteobacteria</taxon>
        <taxon>Rhodospirillales</taxon>
        <taxon>Rhodovibrionaceae</taxon>
        <taxon>Rhodovibrio</taxon>
    </lineage>
</organism>
<protein>
    <recommendedName>
        <fullName evidence="4">Nucleoside-diphosphate sugar epimerase</fullName>
    </recommendedName>
</protein>
<feature type="region of interest" description="Disordered" evidence="1">
    <location>
        <begin position="1"/>
        <end position="28"/>
    </location>
</feature>
<accession>A0A934QLT2</accession>
<reference evidence="2" key="2">
    <citation type="journal article" date="2020" name="Microorganisms">
        <title>Osmotic Adaptation and Compatible Solute Biosynthesis of Phototrophic Bacteria as Revealed from Genome Analyses.</title>
        <authorList>
            <person name="Imhoff J.F."/>
            <person name="Rahn T."/>
            <person name="Kunzel S."/>
            <person name="Keller A."/>
            <person name="Neulinger S.C."/>
        </authorList>
    </citation>
    <scope>NUCLEOTIDE SEQUENCE</scope>
    <source>
        <strain evidence="2">DSM 9154</strain>
    </source>
</reference>
<dbReference type="InterPro" id="IPR009367">
    <property type="entry name" value="Elm1-like"/>
</dbReference>
<evidence type="ECO:0008006" key="4">
    <source>
        <dbReference type="Google" id="ProtNLM"/>
    </source>
</evidence>
<keyword evidence="3" id="KW-1185">Reference proteome</keyword>
<evidence type="ECO:0000313" key="3">
    <source>
        <dbReference type="Proteomes" id="UP000778970"/>
    </source>
</evidence>
<name>A0A934QLT2_9PROT</name>
<reference evidence="2" key="1">
    <citation type="submission" date="2017-08" db="EMBL/GenBank/DDBJ databases">
        <authorList>
            <person name="Imhoff J.F."/>
            <person name="Rahn T."/>
            <person name="Kuenzel S."/>
            <person name="Neulinger S.C."/>
        </authorList>
    </citation>
    <scope>NUCLEOTIDE SEQUENCE</scope>
    <source>
        <strain evidence="2">DSM 9154</strain>
    </source>
</reference>